<dbReference type="GO" id="GO:0097272">
    <property type="term" value="P:ammonium homeostasis"/>
    <property type="evidence" value="ECO:0007669"/>
    <property type="project" value="TreeGrafter"/>
</dbReference>
<dbReference type="InterPro" id="IPR029020">
    <property type="entry name" value="Ammonium/urea_transptr"/>
</dbReference>
<feature type="transmembrane region" description="Helical" evidence="8">
    <location>
        <begin position="251"/>
        <end position="274"/>
    </location>
</feature>
<dbReference type="InterPro" id="IPR024041">
    <property type="entry name" value="NH4_transpt_AmtB-like_dom"/>
</dbReference>
<dbReference type="FunFam" id="1.10.3430.10:FF:000008">
    <property type="entry name" value="Ammonium transporter"/>
    <property type="match status" value="1"/>
</dbReference>
<evidence type="ECO:0000256" key="4">
    <source>
        <dbReference type="ARBA" id="ARBA00022692"/>
    </source>
</evidence>
<dbReference type="Proteomes" id="UP000594262">
    <property type="component" value="Unplaced"/>
</dbReference>
<feature type="transmembrane region" description="Helical" evidence="8">
    <location>
        <begin position="286"/>
        <end position="305"/>
    </location>
</feature>
<protein>
    <recommendedName>
        <fullName evidence="8">Ammonium transporter</fullName>
    </recommendedName>
</protein>
<dbReference type="InterPro" id="IPR001905">
    <property type="entry name" value="Ammonium_transpt"/>
</dbReference>
<evidence type="ECO:0000256" key="8">
    <source>
        <dbReference type="RuleBase" id="RU362002"/>
    </source>
</evidence>
<dbReference type="SUPFAM" id="SSF111352">
    <property type="entry name" value="Ammonium transporter"/>
    <property type="match status" value="1"/>
</dbReference>
<sequence length="487" mass="52049">MTNVTVESPFGGDPGSEAVDALWVMMATFIIFTMQSGFGLLESGIVSRKSESNVMVKNVLDVCLGGMTFWLFGFGFIFGPDSSDNVNKFSGTGHWAVTVDVENEAATYTQMFFHLSFSTAATTIVSGAVAERVHLPAYMIFAAINTGLIYVFPAHWAWGGGWLSQEAFFDFAGSSVVHMAGGIAALVAAIIMGPRHNRFTPKEGEEDLYDMSSPTNIILGTFFLWWGWIGFNCGSTFAVTGGGWKIASKTAVVTMNGAMAGGLSAVLLSGVLYLTRRRRYILDIAYLASGILGGLVGVTACAPIIRPWEGLLLGFIGGLIANGANELVLKLKIDDPVGAFGVHYAAGLWSMIATGLFAEKIPGIGLAPEDGAFKGGNGNLLAWNLAGALAITCWSGGLAAVVFLILKYTIGIRMSLDHEIKGSDEVDHNIKDALPPTERKRKHTLGRYVEKKLSVVSRKFSSSNGSKGMNMEPVRKNNNVISEVPEV</sequence>
<dbReference type="GO" id="GO:0008519">
    <property type="term" value="F:ammonium channel activity"/>
    <property type="evidence" value="ECO:0007669"/>
    <property type="project" value="InterPro"/>
</dbReference>
<keyword evidence="6 8" id="KW-0472">Membrane</keyword>
<dbReference type="GO" id="GO:0005886">
    <property type="term" value="C:plasma membrane"/>
    <property type="evidence" value="ECO:0007669"/>
    <property type="project" value="UniProtKB-SubCell"/>
</dbReference>
<accession>A0A7M5URW1</accession>
<feature type="domain" description="Ammonium transporter AmtB-like" evidence="10">
    <location>
        <begin position="22"/>
        <end position="429"/>
    </location>
</feature>
<evidence type="ECO:0000313" key="11">
    <source>
        <dbReference type="EnsemblMetazoa" id="CLYHEMP003178.1"/>
    </source>
</evidence>
<feature type="transmembrane region" description="Helical" evidence="8">
    <location>
        <begin position="111"/>
        <end position="130"/>
    </location>
</feature>
<evidence type="ECO:0000256" key="2">
    <source>
        <dbReference type="ARBA" id="ARBA00005887"/>
    </source>
</evidence>
<feature type="transmembrane region" description="Helical" evidence="8">
    <location>
        <begin position="21"/>
        <end position="41"/>
    </location>
</feature>
<keyword evidence="3 8" id="KW-0813">Transport</keyword>
<evidence type="ECO:0000256" key="9">
    <source>
        <dbReference type="SAM" id="MobiDB-lite"/>
    </source>
</evidence>
<feature type="transmembrane region" description="Helical" evidence="8">
    <location>
        <begin position="213"/>
        <end position="231"/>
    </location>
</feature>
<dbReference type="AlphaFoldDB" id="A0A7M5URW1"/>
<dbReference type="PANTHER" id="PTHR11730:SF58">
    <property type="entry name" value="AMMONIUM TRANSPORTER"/>
    <property type="match status" value="1"/>
</dbReference>
<evidence type="ECO:0000313" key="12">
    <source>
        <dbReference type="Proteomes" id="UP000594262"/>
    </source>
</evidence>
<keyword evidence="7 8" id="KW-0924">Ammonia transport</keyword>
<comment type="similarity">
    <text evidence="2 8">Belongs to the ammonia transporter channel (TC 1.A.11.2) family.</text>
</comment>
<reference evidence="11" key="1">
    <citation type="submission" date="2021-01" db="UniProtKB">
        <authorList>
            <consortium name="EnsemblMetazoa"/>
        </authorList>
    </citation>
    <scope>IDENTIFICATION</scope>
</reference>
<dbReference type="Gene3D" id="1.10.3430.10">
    <property type="entry name" value="Ammonium transporter AmtB like domains"/>
    <property type="match status" value="1"/>
</dbReference>
<evidence type="ECO:0000256" key="1">
    <source>
        <dbReference type="ARBA" id="ARBA00004141"/>
    </source>
</evidence>
<dbReference type="Pfam" id="PF00909">
    <property type="entry name" value="Ammonium_transp"/>
    <property type="match status" value="1"/>
</dbReference>
<dbReference type="PANTHER" id="PTHR11730">
    <property type="entry name" value="AMMONIUM TRANSPORTER"/>
    <property type="match status" value="1"/>
</dbReference>
<feature type="transmembrane region" description="Helical" evidence="8">
    <location>
        <begin position="381"/>
        <end position="406"/>
    </location>
</feature>
<evidence type="ECO:0000256" key="6">
    <source>
        <dbReference type="ARBA" id="ARBA00023136"/>
    </source>
</evidence>
<evidence type="ECO:0000259" key="10">
    <source>
        <dbReference type="Pfam" id="PF00909"/>
    </source>
</evidence>
<keyword evidence="5 8" id="KW-1133">Transmembrane helix</keyword>
<feature type="transmembrane region" description="Helical" evidence="8">
    <location>
        <begin position="311"/>
        <end position="329"/>
    </location>
</feature>
<dbReference type="PROSITE" id="PS01219">
    <property type="entry name" value="AMMONIUM_TRANSP"/>
    <property type="match status" value="1"/>
</dbReference>
<dbReference type="NCBIfam" id="TIGR00836">
    <property type="entry name" value="amt"/>
    <property type="match status" value="1"/>
</dbReference>
<comment type="subcellular location">
    <subcellularLocation>
        <location evidence="8">Cell membrane</location>
        <topology evidence="8">Multi-pass membrane protein</topology>
    </subcellularLocation>
    <subcellularLocation>
        <location evidence="1">Membrane</location>
        <topology evidence="1">Multi-pass membrane protein</topology>
    </subcellularLocation>
</comment>
<proteinExistence type="inferred from homology"/>
<dbReference type="EnsemblMetazoa" id="CLYHEMT003178.1">
    <property type="protein sequence ID" value="CLYHEMP003178.1"/>
    <property type="gene ID" value="CLYHEMG003178"/>
</dbReference>
<feature type="transmembrane region" description="Helical" evidence="8">
    <location>
        <begin position="341"/>
        <end position="361"/>
    </location>
</feature>
<dbReference type="InterPro" id="IPR018047">
    <property type="entry name" value="Ammonium_transpt_CS"/>
</dbReference>
<dbReference type="OrthoDB" id="534912at2759"/>
<feature type="transmembrane region" description="Helical" evidence="8">
    <location>
        <begin position="62"/>
        <end position="79"/>
    </location>
</feature>
<feature type="region of interest" description="Disordered" evidence="9">
    <location>
        <begin position="459"/>
        <end position="487"/>
    </location>
</feature>
<evidence type="ECO:0000256" key="3">
    <source>
        <dbReference type="ARBA" id="ARBA00022448"/>
    </source>
</evidence>
<name>A0A7M5URW1_9CNID</name>
<organism evidence="11 12">
    <name type="scientific">Clytia hemisphaerica</name>
    <dbReference type="NCBI Taxonomy" id="252671"/>
    <lineage>
        <taxon>Eukaryota</taxon>
        <taxon>Metazoa</taxon>
        <taxon>Cnidaria</taxon>
        <taxon>Hydrozoa</taxon>
        <taxon>Hydroidolina</taxon>
        <taxon>Leptothecata</taxon>
        <taxon>Obeliida</taxon>
        <taxon>Clytiidae</taxon>
        <taxon>Clytia</taxon>
    </lineage>
</organism>
<evidence type="ECO:0000256" key="7">
    <source>
        <dbReference type="ARBA" id="ARBA00023177"/>
    </source>
</evidence>
<keyword evidence="12" id="KW-1185">Reference proteome</keyword>
<feature type="transmembrane region" description="Helical" evidence="8">
    <location>
        <begin position="171"/>
        <end position="192"/>
    </location>
</feature>
<keyword evidence="4 8" id="KW-0812">Transmembrane</keyword>
<evidence type="ECO:0000256" key="5">
    <source>
        <dbReference type="ARBA" id="ARBA00022989"/>
    </source>
</evidence>
<feature type="transmembrane region" description="Helical" evidence="8">
    <location>
        <begin position="137"/>
        <end position="159"/>
    </location>
</feature>